<keyword evidence="9" id="KW-1185">Reference proteome</keyword>
<evidence type="ECO:0000256" key="3">
    <source>
        <dbReference type="ARBA" id="ARBA00022833"/>
    </source>
</evidence>
<dbReference type="Pfam" id="PF00107">
    <property type="entry name" value="ADH_zinc_N"/>
    <property type="match status" value="1"/>
</dbReference>
<gene>
    <name evidence="8" type="ORF">GCM10009836_61260</name>
</gene>
<dbReference type="PROSITE" id="PS00059">
    <property type="entry name" value="ADH_ZINC"/>
    <property type="match status" value="1"/>
</dbReference>
<name>A0ABN2NLK0_9PSEU</name>
<comment type="caution">
    <text evidence="8">The sequence shown here is derived from an EMBL/GenBank/DDBJ whole genome shotgun (WGS) entry which is preliminary data.</text>
</comment>
<evidence type="ECO:0000256" key="6">
    <source>
        <dbReference type="RuleBase" id="RU361277"/>
    </source>
</evidence>
<dbReference type="SUPFAM" id="SSF51735">
    <property type="entry name" value="NAD(P)-binding Rossmann-fold domains"/>
    <property type="match status" value="1"/>
</dbReference>
<dbReference type="InterPro" id="IPR013149">
    <property type="entry name" value="ADH-like_C"/>
</dbReference>
<sequence>MLTEAAILWGTGQEWSVEAIELDPPREREVLVQFAASGMCHSDEHLVTGDGGPNVPYPIVGGHEGAGVVLEVGPGVTRVKPGDHVAMGFVPSCGYCPSCARGHSNLCDNGARFARGMQLDGTARHHSREQDLPLFGSLGTFARHGVVNELACIKIPEDVPLDLAALVSCGVTTGWGSAVYAADVKPGDNVAVIGVGGVGAAALQGARLAGADRVFAIDPVAFKREMATTFGADHVYESVEAAFDPIREETWGRMCNKVICTMGVGQGSLVAPIMALVAKYGRCVVTNIHPVGEREVSLNMWDLTVMEKQLVGALFGSASTNYDVPHLLRLYQLGHLDLENMVTNRYKLGDINKGYQDMRDGKNIRGVLVYD</sequence>
<keyword evidence="3 6" id="KW-0862">Zinc</keyword>
<dbReference type="Gene3D" id="3.90.180.10">
    <property type="entry name" value="Medium-chain alcohol dehydrogenases, catalytic domain"/>
    <property type="match status" value="1"/>
</dbReference>
<keyword evidence="2 6" id="KW-0479">Metal-binding</keyword>
<dbReference type="PANTHER" id="PTHR43880:SF12">
    <property type="entry name" value="ALCOHOL DEHYDROGENASE CLASS-3"/>
    <property type="match status" value="1"/>
</dbReference>
<feature type="domain" description="Enoyl reductase (ER)" evidence="7">
    <location>
        <begin position="10"/>
        <end position="368"/>
    </location>
</feature>
<reference evidence="8 9" key="1">
    <citation type="journal article" date="2019" name="Int. J. Syst. Evol. Microbiol.">
        <title>The Global Catalogue of Microorganisms (GCM) 10K type strain sequencing project: providing services to taxonomists for standard genome sequencing and annotation.</title>
        <authorList>
            <consortium name="The Broad Institute Genomics Platform"/>
            <consortium name="The Broad Institute Genome Sequencing Center for Infectious Disease"/>
            <person name="Wu L."/>
            <person name="Ma J."/>
        </authorList>
    </citation>
    <scope>NUCLEOTIDE SEQUENCE [LARGE SCALE GENOMIC DNA]</scope>
    <source>
        <strain evidence="8 9">JCM 16009</strain>
    </source>
</reference>
<evidence type="ECO:0000256" key="1">
    <source>
        <dbReference type="ARBA" id="ARBA00008072"/>
    </source>
</evidence>
<dbReference type="InterPro" id="IPR023921">
    <property type="entry name" value="ADH_Zn_actinomycetes"/>
</dbReference>
<evidence type="ECO:0000313" key="9">
    <source>
        <dbReference type="Proteomes" id="UP001500449"/>
    </source>
</evidence>
<evidence type="ECO:0000256" key="4">
    <source>
        <dbReference type="ARBA" id="ARBA00023002"/>
    </source>
</evidence>
<dbReference type="Gene3D" id="3.40.50.720">
    <property type="entry name" value="NAD(P)-binding Rossmann-like Domain"/>
    <property type="match status" value="1"/>
</dbReference>
<dbReference type="PANTHER" id="PTHR43880">
    <property type="entry name" value="ALCOHOL DEHYDROGENASE"/>
    <property type="match status" value="1"/>
</dbReference>
<proteinExistence type="inferred from homology"/>
<keyword evidence="4" id="KW-0560">Oxidoreductase</keyword>
<protein>
    <submittedName>
        <fullName evidence="8">NDMA-dependent alcohol dehydrogenase</fullName>
    </submittedName>
</protein>
<dbReference type="SMART" id="SM00829">
    <property type="entry name" value="PKS_ER"/>
    <property type="match status" value="1"/>
</dbReference>
<dbReference type="RefSeq" id="WP_344424984.1">
    <property type="nucleotide sequence ID" value="NZ_BAAAQK010000025.1"/>
</dbReference>
<dbReference type="CDD" id="cd08279">
    <property type="entry name" value="Zn_ADH_class_III"/>
    <property type="match status" value="1"/>
</dbReference>
<accession>A0ABN2NLK0</accession>
<evidence type="ECO:0000256" key="2">
    <source>
        <dbReference type="ARBA" id="ARBA00022723"/>
    </source>
</evidence>
<dbReference type="EMBL" id="BAAAQK010000025">
    <property type="protein sequence ID" value="GAA1872095.1"/>
    <property type="molecule type" value="Genomic_DNA"/>
</dbReference>
<comment type="cofactor">
    <cofactor evidence="6">
        <name>Zn(2+)</name>
        <dbReference type="ChEBI" id="CHEBI:29105"/>
    </cofactor>
</comment>
<organism evidence="8 9">
    <name type="scientific">Pseudonocardia ailaonensis</name>
    <dbReference type="NCBI Taxonomy" id="367279"/>
    <lineage>
        <taxon>Bacteria</taxon>
        <taxon>Bacillati</taxon>
        <taxon>Actinomycetota</taxon>
        <taxon>Actinomycetes</taxon>
        <taxon>Pseudonocardiales</taxon>
        <taxon>Pseudonocardiaceae</taxon>
        <taxon>Pseudonocardia</taxon>
    </lineage>
</organism>
<comment type="similarity">
    <text evidence="1 6">Belongs to the zinc-containing alcohol dehydrogenase family.</text>
</comment>
<dbReference type="InterPro" id="IPR020843">
    <property type="entry name" value="ER"/>
</dbReference>
<dbReference type="Pfam" id="PF08240">
    <property type="entry name" value="ADH_N"/>
    <property type="match status" value="1"/>
</dbReference>
<evidence type="ECO:0000313" key="8">
    <source>
        <dbReference type="EMBL" id="GAA1872095.1"/>
    </source>
</evidence>
<dbReference type="NCBIfam" id="TIGR03989">
    <property type="entry name" value="Rxyl_3153"/>
    <property type="match status" value="1"/>
</dbReference>
<dbReference type="SUPFAM" id="SSF50129">
    <property type="entry name" value="GroES-like"/>
    <property type="match status" value="2"/>
</dbReference>
<dbReference type="InterPro" id="IPR002328">
    <property type="entry name" value="ADH_Zn_CS"/>
</dbReference>
<evidence type="ECO:0000256" key="5">
    <source>
        <dbReference type="ARBA" id="ARBA00023027"/>
    </source>
</evidence>
<evidence type="ECO:0000259" key="7">
    <source>
        <dbReference type="SMART" id="SM00829"/>
    </source>
</evidence>
<dbReference type="InterPro" id="IPR011032">
    <property type="entry name" value="GroES-like_sf"/>
</dbReference>
<keyword evidence="5" id="KW-0520">NAD</keyword>
<dbReference type="InterPro" id="IPR036291">
    <property type="entry name" value="NAD(P)-bd_dom_sf"/>
</dbReference>
<dbReference type="InterPro" id="IPR013154">
    <property type="entry name" value="ADH-like_N"/>
</dbReference>
<dbReference type="Proteomes" id="UP001500449">
    <property type="component" value="Unassembled WGS sequence"/>
</dbReference>